<sequence length="79" mass="8624">MKVGKVTHYYDNLGVAIVELKATLKVGDKVKFEGHGADFEQNVDSLQIEHKQVEKASAGKVVGLKTAQKVKEGTEVEKV</sequence>
<evidence type="ECO:0000313" key="2">
    <source>
        <dbReference type="Proteomes" id="UP000034923"/>
    </source>
</evidence>
<gene>
    <name evidence="1" type="ORF">UR70_C0012G0025</name>
</gene>
<dbReference type="SUPFAM" id="SSF50447">
    <property type="entry name" value="Translation proteins"/>
    <property type="match status" value="1"/>
</dbReference>
<dbReference type="InterPro" id="IPR009000">
    <property type="entry name" value="Transl_B-barrel_sf"/>
</dbReference>
<protein>
    <recommendedName>
        <fullName evidence="3">Translation elongation factor-like protein</fullName>
    </recommendedName>
</protein>
<accession>A0A0G0BRX7</accession>
<evidence type="ECO:0008006" key="3">
    <source>
        <dbReference type="Google" id="ProtNLM"/>
    </source>
</evidence>
<proteinExistence type="predicted"/>
<dbReference type="Gene3D" id="2.40.30.10">
    <property type="entry name" value="Translation factors"/>
    <property type="match status" value="1"/>
</dbReference>
<reference evidence="1 2" key="1">
    <citation type="journal article" date="2015" name="Nature">
        <title>rRNA introns, odd ribosomes, and small enigmatic genomes across a large radiation of phyla.</title>
        <authorList>
            <person name="Brown C.T."/>
            <person name="Hug L.A."/>
            <person name="Thomas B.C."/>
            <person name="Sharon I."/>
            <person name="Castelle C.J."/>
            <person name="Singh A."/>
            <person name="Wilkins M.J."/>
            <person name="Williams K.H."/>
            <person name="Banfield J.F."/>
        </authorList>
    </citation>
    <scope>NUCLEOTIDE SEQUENCE [LARGE SCALE GENOMIC DNA]</scope>
</reference>
<dbReference type="EMBL" id="LBQE01000012">
    <property type="protein sequence ID" value="KKP72214.1"/>
    <property type="molecule type" value="Genomic_DNA"/>
</dbReference>
<dbReference type="AlphaFoldDB" id="A0A0G0BRX7"/>
<organism evidence="1 2">
    <name type="scientific">Candidatus Nomurabacteria bacterium GW2011_GWB1_35_20</name>
    <dbReference type="NCBI Taxonomy" id="1618740"/>
    <lineage>
        <taxon>Bacteria</taxon>
        <taxon>Candidatus Nomuraibacteriota</taxon>
    </lineage>
</organism>
<evidence type="ECO:0000313" key="1">
    <source>
        <dbReference type="EMBL" id="KKP72214.1"/>
    </source>
</evidence>
<dbReference type="Proteomes" id="UP000034923">
    <property type="component" value="Unassembled WGS sequence"/>
</dbReference>
<comment type="caution">
    <text evidence="1">The sequence shown here is derived from an EMBL/GenBank/DDBJ whole genome shotgun (WGS) entry which is preliminary data.</text>
</comment>
<name>A0A0G0BRX7_9BACT</name>